<keyword evidence="2" id="KW-1185">Reference proteome</keyword>
<evidence type="ECO:0000313" key="1">
    <source>
        <dbReference type="EMBL" id="CAH2058011.1"/>
    </source>
</evidence>
<name>A0ABN8IIF4_9NEOP</name>
<proteinExistence type="predicted"/>
<protein>
    <submittedName>
        <fullName evidence="1">Uncharacterized protein</fullName>
    </submittedName>
</protein>
<sequence length="83" mass="9339">MPVFEVETGYLFEGPEEICVFRKALSNNDVMTLNWKLWDRVEKSRAGEELVACVASAFAARTAGVAQLNRAQRESKPYKGENN</sequence>
<accession>A0ABN8IIF4</accession>
<reference evidence="1" key="1">
    <citation type="submission" date="2022-03" db="EMBL/GenBank/DDBJ databases">
        <authorList>
            <person name="Martin H S."/>
        </authorList>
    </citation>
    <scope>NUCLEOTIDE SEQUENCE</scope>
</reference>
<gene>
    <name evidence="1" type="ORF">IPOD504_LOCUS10397</name>
</gene>
<feature type="non-terminal residue" evidence="1">
    <location>
        <position position="83"/>
    </location>
</feature>
<organism evidence="1 2">
    <name type="scientific">Iphiclides podalirius</name>
    <name type="common">scarce swallowtail</name>
    <dbReference type="NCBI Taxonomy" id="110791"/>
    <lineage>
        <taxon>Eukaryota</taxon>
        <taxon>Metazoa</taxon>
        <taxon>Ecdysozoa</taxon>
        <taxon>Arthropoda</taxon>
        <taxon>Hexapoda</taxon>
        <taxon>Insecta</taxon>
        <taxon>Pterygota</taxon>
        <taxon>Neoptera</taxon>
        <taxon>Endopterygota</taxon>
        <taxon>Lepidoptera</taxon>
        <taxon>Glossata</taxon>
        <taxon>Ditrysia</taxon>
        <taxon>Papilionoidea</taxon>
        <taxon>Papilionidae</taxon>
        <taxon>Papilioninae</taxon>
        <taxon>Iphiclides</taxon>
    </lineage>
</organism>
<dbReference type="EMBL" id="OW152837">
    <property type="protein sequence ID" value="CAH2058011.1"/>
    <property type="molecule type" value="Genomic_DNA"/>
</dbReference>
<dbReference type="Proteomes" id="UP000837857">
    <property type="component" value="Chromosome 25"/>
</dbReference>
<evidence type="ECO:0000313" key="2">
    <source>
        <dbReference type="Proteomes" id="UP000837857"/>
    </source>
</evidence>